<reference evidence="3 4" key="1">
    <citation type="journal article" date="2012" name="J. Bacteriol.">
        <title>Genome sequence of "Candidatus Nitrosopumilus salaria" BD31, an ammonia-oxidizing archaeon from the San Francisco Bay estuary.</title>
        <authorList>
            <person name="Mosier A.C."/>
            <person name="Allen E.E."/>
            <person name="Kim M."/>
            <person name="Ferriera S."/>
            <person name="Francis C.A."/>
        </authorList>
    </citation>
    <scope>NUCLEOTIDE SEQUENCE [LARGE SCALE GENOMIC DNA]</scope>
    <source>
        <strain evidence="3 4">BD31</strain>
    </source>
</reference>
<dbReference type="Proteomes" id="UP000003423">
    <property type="component" value="Unassembled WGS sequence"/>
</dbReference>
<dbReference type="Pfam" id="PF22725">
    <property type="entry name" value="GFO_IDH_MocA_C3"/>
    <property type="match status" value="1"/>
</dbReference>
<feature type="domain" description="Gfo/Idh/MocA-like oxidoreductase N-terminal" evidence="1">
    <location>
        <begin position="1"/>
        <end position="115"/>
    </location>
</feature>
<dbReference type="PATRIC" id="fig|859350.6.peg.131"/>
<dbReference type="RefSeq" id="WP_008296926.1">
    <property type="nucleotide sequence ID" value="NZ_AEXL02000016.1"/>
</dbReference>
<evidence type="ECO:0000313" key="4">
    <source>
        <dbReference type="Proteomes" id="UP000003423"/>
    </source>
</evidence>
<dbReference type="Gene3D" id="3.30.360.10">
    <property type="entry name" value="Dihydrodipicolinate Reductase, domain 2"/>
    <property type="match status" value="1"/>
</dbReference>
<comment type="caution">
    <text evidence="3">The sequence shown here is derived from an EMBL/GenBank/DDBJ whole genome shotgun (WGS) entry which is preliminary data.</text>
</comment>
<dbReference type="GO" id="GO:0000166">
    <property type="term" value="F:nucleotide binding"/>
    <property type="evidence" value="ECO:0007669"/>
    <property type="project" value="InterPro"/>
</dbReference>
<dbReference type="InterPro" id="IPR000683">
    <property type="entry name" value="Gfo/Idh/MocA-like_OxRdtase_N"/>
</dbReference>
<sequence>MKILVLGGGSIGQRHISNLVKIISRNCIYLYDVEKNQLDFVSKKFKINSTDQLIYDAYDCLFICTPPSTHISLAINALKCGCHVFIEKPLSSNSKGISLLQKLAKKKNLLVFVGYTFRFNSGLNNIKKILQKKQLGKPLSVSAYFGQYLPDWRPKQNYKKNYSAIKRLGGGIIHDSSHEIDYLIWLFGNPKEIQSNYVTTDIIKTDVEGIAEIILKFKNNLLGTIHLDFIRREYRRSVEILCENGILFWSLKENKIKIFNSKNNKWLIYSTKENTNDMYVQEIKHVLHCIKQKKPSNVIGLDNGINSHKFSNLIIKSGKTGKRLSV</sequence>
<dbReference type="InterPro" id="IPR051450">
    <property type="entry name" value="Gfo/Idh/MocA_Oxidoreductases"/>
</dbReference>
<proteinExistence type="predicted"/>
<dbReference type="Pfam" id="PF01408">
    <property type="entry name" value="GFO_IDH_MocA"/>
    <property type="match status" value="1"/>
</dbReference>
<protein>
    <submittedName>
        <fullName evidence="3">Oxidoreductase, NAD-binding domain protein</fullName>
    </submittedName>
</protein>
<dbReference type="AlphaFoldDB" id="I3D5F0"/>
<dbReference type="OrthoDB" id="3111at2157"/>
<dbReference type="Gene3D" id="3.40.50.720">
    <property type="entry name" value="NAD(P)-binding Rossmann-like Domain"/>
    <property type="match status" value="1"/>
</dbReference>
<dbReference type="PANTHER" id="PTHR43377:SF1">
    <property type="entry name" value="BILIVERDIN REDUCTASE A"/>
    <property type="match status" value="1"/>
</dbReference>
<gene>
    <name evidence="3" type="ORF">BD31_I0474</name>
</gene>
<keyword evidence="4" id="KW-1185">Reference proteome</keyword>
<accession>I3D5F0</accession>
<dbReference type="SUPFAM" id="SSF55347">
    <property type="entry name" value="Glyceraldehyde-3-phosphate dehydrogenase-like, C-terminal domain"/>
    <property type="match status" value="1"/>
</dbReference>
<dbReference type="InterPro" id="IPR055170">
    <property type="entry name" value="GFO_IDH_MocA-like_dom"/>
</dbReference>
<dbReference type="EMBL" id="AEXL02000016">
    <property type="protein sequence ID" value="EIJ66943.1"/>
    <property type="molecule type" value="Genomic_DNA"/>
</dbReference>
<evidence type="ECO:0000313" key="3">
    <source>
        <dbReference type="EMBL" id="EIJ66943.1"/>
    </source>
</evidence>
<evidence type="ECO:0000259" key="2">
    <source>
        <dbReference type="Pfam" id="PF22725"/>
    </source>
</evidence>
<organism evidence="3 4">
    <name type="scientific">Candidatus Nitrosopumilus salarius BD31</name>
    <dbReference type="NCBI Taxonomy" id="859350"/>
    <lineage>
        <taxon>Archaea</taxon>
        <taxon>Nitrososphaerota</taxon>
        <taxon>Nitrososphaeria</taxon>
        <taxon>Nitrosopumilales</taxon>
        <taxon>Nitrosopumilaceae</taxon>
        <taxon>Nitrosopumilus</taxon>
    </lineage>
</organism>
<name>I3D5F0_9ARCH</name>
<dbReference type="InterPro" id="IPR036291">
    <property type="entry name" value="NAD(P)-bd_dom_sf"/>
</dbReference>
<evidence type="ECO:0000259" key="1">
    <source>
        <dbReference type="Pfam" id="PF01408"/>
    </source>
</evidence>
<feature type="domain" description="GFO/IDH/MocA-like oxidoreductase" evidence="2">
    <location>
        <begin position="125"/>
        <end position="247"/>
    </location>
</feature>
<dbReference type="PANTHER" id="PTHR43377">
    <property type="entry name" value="BILIVERDIN REDUCTASE A"/>
    <property type="match status" value="1"/>
</dbReference>
<dbReference type="SUPFAM" id="SSF51735">
    <property type="entry name" value="NAD(P)-binding Rossmann-fold domains"/>
    <property type="match status" value="1"/>
</dbReference>